<reference evidence="7" key="1">
    <citation type="journal article" date="2016" name="PLoS Biol.">
        <title>GPCRs Direct Germline Development and Somatic Gonad Function in Planarians.</title>
        <authorList>
            <person name="Saberi A."/>
            <person name="Jamal A."/>
            <person name="Beets I."/>
            <person name="Schoofs L."/>
            <person name="Newmark P.A."/>
        </authorList>
    </citation>
    <scope>NUCLEOTIDE SEQUENCE</scope>
</reference>
<dbReference type="InterPro" id="IPR017452">
    <property type="entry name" value="GPCR_Rhodpsn_7TM"/>
</dbReference>
<evidence type="ECO:0000259" key="6">
    <source>
        <dbReference type="PROSITE" id="PS50262"/>
    </source>
</evidence>
<sequence length="367" mass="43485">MNDTMEYSSWINMKLYFFIWFIPLITTIGFFGNSFVLYILLYKHIRFPPFCFWLRCTCIGNMVIVIQQGVFLILYLCFYPKQVIGIDLRIFDSIICKFFMFVHEFSYSWTTGSLATLYLVKIIIIVTQSNEIDNSKNNFKICLILSFLMLTYSMLWPIIYDVRLKNGLNICTPKSDFLFLLEGQARFVYQSFVIVGIITGANCYLVYFLCHTSKVVQKIQRSDSFSIGSKESRLTAKLAKINKIIYFIIFVNFLWIVCNVPFMSYSFIVNMYDEKNSFYYFFSSFYMPLYYGFMVSSYFYNCLSWIIYIYTCSSLRRHMRITTYGFFVRFGLYEAYFIEKIKSEIFNNSSEIEKQTNSSDVTVEVGK</sequence>
<keyword evidence="2 5" id="KW-0812">Transmembrane</keyword>
<protein>
    <submittedName>
        <fullName evidence="7">GCR125</fullName>
    </submittedName>
</protein>
<dbReference type="SUPFAM" id="SSF81321">
    <property type="entry name" value="Family A G protein-coupled receptor-like"/>
    <property type="match status" value="1"/>
</dbReference>
<feature type="transmembrane region" description="Helical" evidence="5">
    <location>
        <begin position="244"/>
        <end position="268"/>
    </location>
</feature>
<dbReference type="AlphaFoldDB" id="A0A193KUD2"/>
<dbReference type="Gene3D" id="1.20.1070.10">
    <property type="entry name" value="Rhodopsin 7-helix transmembrane proteins"/>
    <property type="match status" value="1"/>
</dbReference>
<feature type="transmembrane region" description="Helical" evidence="5">
    <location>
        <begin position="139"/>
        <end position="159"/>
    </location>
</feature>
<feature type="transmembrane region" description="Helical" evidence="5">
    <location>
        <begin position="107"/>
        <end position="127"/>
    </location>
</feature>
<proteinExistence type="evidence at transcript level"/>
<evidence type="ECO:0000256" key="3">
    <source>
        <dbReference type="ARBA" id="ARBA00022989"/>
    </source>
</evidence>
<evidence type="ECO:0000256" key="5">
    <source>
        <dbReference type="SAM" id="Phobius"/>
    </source>
</evidence>
<evidence type="ECO:0000313" key="7">
    <source>
        <dbReference type="EMBL" id="ANO39083.1"/>
    </source>
</evidence>
<keyword evidence="3 5" id="KW-1133">Transmembrane helix</keyword>
<accession>A0A193KUD2</accession>
<organism evidence="7">
    <name type="scientific">Schmidtea mediterranea</name>
    <name type="common">Freshwater planarian flatworm</name>
    <dbReference type="NCBI Taxonomy" id="79327"/>
    <lineage>
        <taxon>Eukaryota</taxon>
        <taxon>Metazoa</taxon>
        <taxon>Spiralia</taxon>
        <taxon>Lophotrochozoa</taxon>
        <taxon>Platyhelminthes</taxon>
        <taxon>Rhabditophora</taxon>
        <taxon>Seriata</taxon>
        <taxon>Tricladida</taxon>
        <taxon>Continenticola</taxon>
        <taxon>Geoplanoidea</taxon>
        <taxon>Dugesiidae</taxon>
        <taxon>Schmidtea</taxon>
    </lineage>
</organism>
<feature type="transmembrane region" description="Helical" evidence="5">
    <location>
        <begin position="187"/>
        <end position="210"/>
    </location>
</feature>
<feature type="transmembrane region" description="Helical" evidence="5">
    <location>
        <begin position="15"/>
        <end position="40"/>
    </location>
</feature>
<feature type="transmembrane region" description="Helical" evidence="5">
    <location>
        <begin position="288"/>
        <end position="310"/>
    </location>
</feature>
<evidence type="ECO:0000256" key="2">
    <source>
        <dbReference type="ARBA" id="ARBA00022692"/>
    </source>
</evidence>
<dbReference type="EMBL" id="KX018922">
    <property type="protein sequence ID" value="ANO39083.1"/>
    <property type="molecule type" value="mRNA"/>
</dbReference>
<name>A0A193KUD2_SCHMD</name>
<keyword evidence="4 5" id="KW-0472">Membrane</keyword>
<feature type="domain" description="G-protein coupled receptors family 1 profile" evidence="6">
    <location>
        <begin position="32"/>
        <end position="308"/>
    </location>
</feature>
<gene>
    <name evidence="7" type="primary">gcr125</name>
</gene>
<dbReference type="PROSITE" id="PS50262">
    <property type="entry name" value="G_PROTEIN_RECEP_F1_2"/>
    <property type="match status" value="1"/>
</dbReference>
<evidence type="ECO:0000256" key="1">
    <source>
        <dbReference type="ARBA" id="ARBA00004370"/>
    </source>
</evidence>
<evidence type="ECO:0000256" key="4">
    <source>
        <dbReference type="ARBA" id="ARBA00023136"/>
    </source>
</evidence>
<dbReference type="GO" id="GO:0016020">
    <property type="term" value="C:membrane"/>
    <property type="evidence" value="ECO:0007669"/>
    <property type="project" value="UniProtKB-SubCell"/>
</dbReference>
<feature type="transmembrane region" description="Helical" evidence="5">
    <location>
        <begin position="52"/>
        <end position="76"/>
    </location>
</feature>
<comment type="subcellular location">
    <subcellularLocation>
        <location evidence="1">Membrane</location>
    </subcellularLocation>
</comment>